<keyword evidence="5 8" id="KW-0798">TonB box</keyword>
<evidence type="ECO:0000259" key="11">
    <source>
        <dbReference type="Pfam" id="PF07715"/>
    </source>
</evidence>
<evidence type="ECO:0000313" key="13">
    <source>
        <dbReference type="Proteomes" id="UP000248745"/>
    </source>
</evidence>
<dbReference type="EMBL" id="QKTW01000019">
    <property type="protein sequence ID" value="PZF72246.1"/>
    <property type="molecule type" value="Genomic_DNA"/>
</dbReference>
<feature type="domain" description="TonB-dependent receptor-like beta-barrel" evidence="10">
    <location>
        <begin position="298"/>
        <end position="700"/>
    </location>
</feature>
<keyword evidence="7" id="KW-0998">Cell outer membrane</keyword>
<organism evidence="12 13">
    <name type="scientific">Taibaiella soli</name>
    <dbReference type="NCBI Taxonomy" id="1649169"/>
    <lineage>
        <taxon>Bacteria</taxon>
        <taxon>Pseudomonadati</taxon>
        <taxon>Bacteroidota</taxon>
        <taxon>Chitinophagia</taxon>
        <taxon>Chitinophagales</taxon>
        <taxon>Chitinophagaceae</taxon>
        <taxon>Taibaiella</taxon>
    </lineage>
</organism>
<dbReference type="PANTHER" id="PTHR30069">
    <property type="entry name" value="TONB-DEPENDENT OUTER MEMBRANE RECEPTOR"/>
    <property type="match status" value="1"/>
</dbReference>
<dbReference type="InterPro" id="IPR008969">
    <property type="entry name" value="CarboxyPept-like_regulatory"/>
</dbReference>
<dbReference type="Gene3D" id="2.170.130.10">
    <property type="entry name" value="TonB-dependent receptor, plug domain"/>
    <property type="match status" value="1"/>
</dbReference>
<dbReference type="InterPro" id="IPR000531">
    <property type="entry name" value="Beta-barrel_TonB"/>
</dbReference>
<evidence type="ECO:0000256" key="9">
    <source>
        <dbReference type="SAM" id="SignalP"/>
    </source>
</evidence>
<keyword evidence="13" id="KW-1185">Reference proteome</keyword>
<dbReference type="InterPro" id="IPR039426">
    <property type="entry name" value="TonB-dep_rcpt-like"/>
</dbReference>
<dbReference type="GO" id="GO:0044718">
    <property type="term" value="P:siderophore transmembrane transport"/>
    <property type="evidence" value="ECO:0007669"/>
    <property type="project" value="TreeGrafter"/>
</dbReference>
<comment type="similarity">
    <text evidence="8">Belongs to the TonB-dependent receptor family.</text>
</comment>
<evidence type="ECO:0000256" key="5">
    <source>
        <dbReference type="ARBA" id="ARBA00023077"/>
    </source>
</evidence>
<evidence type="ECO:0000256" key="2">
    <source>
        <dbReference type="ARBA" id="ARBA00022448"/>
    </source>
</evidence>
<keyword evidence="6 8" id="KW-0472">Membrane</keyword>
<keyword evidence="4" id="KW-0812">Transmembrane</keyword>
<sequence length="745" mass="83789">MSVGKRSVVILVLLFCCFTPLFAQQKINGIVTDDKKHLLVGAIVSCSSNGATTMTQQDGSFQITLQHLPDTLIVSLAGFKSQYYPVLQRAELHIAMHSYDGALNEVVITSKQAEGQLMKIDLDKTPANTAQDLLRKVPGLFIAQHAGGGKAEQIFLRGFDNDHGTDIAISADDIPVNMPSHAHGQGYSDLHFLIPETIESIDFGKGSYYADKGDFNTSGYVTFHTFDAVSNSMVKIEGGSFNTARIMGVVNLLHKDSAQRNAYIAGEYNYTDGPFHVKQDFGRLNLFGKYNQNVGRFGRFNVQASVFNSSWNASGQIPERAVSEGLIDRFGSIDTTEGGSTSRINVSASYTYRPNSREEWKSSFYYSHYVFNLYSNFTFYLVHPDLGDEIRQYDNRDVYGMNHSYTQHFFFNHYKLDWTSGIGGRFDDIHDLELSYVTARNTLNERLAWGKAQEGNLNAYTSAELTSGRWRIYGGVRADWFYFNYYDKLQPDYNSTSYNKARVSPKFSVFYNLSDNVSLYVKTGLGFHSNDVRDVVLQQGADILPHSAGADLGAAIKPAKGLIIRPILWYTYMSSEYVWNGDEYGVSDVGATRRFGADFSVRYQPFPFLYFDADLNWAVPRLIDAPKGDNYVELAPTLTSTGGIGVQTKNGFTFNLRYRYMHDRPATQDNSVVAKGYFVNDFLAAYRWRKWELSMQVQNLFNVQWNEAMFAETTRLKGEPAAGVEDLTFTPGTPFFLKGGLTYCF</sequence>
<evidence type="ECO:0000256" key="7">
    <source>
        <dbReference type="ARBA" id="ARBA00023237"/>
    </source>
</evidence>
<dbReference type="Pfam" id="PF07715">
    <property type="entry name" value="Plug"/>
    <property type="match status" value="1"/>
</dbReference>
<evidence type="ECO:0000256" key="6">
    <source>
        <dbReference type="ARBA" id="ARBA00023136"/>
    </source>
</evidence>
<dbReference type="Gene3D" id="2.40.170.20">
    <property type="entry name" value="TonB-dependent receptor, beta-barrel domain"/>
    <property type="match status" value="1"/>
</dbReference>
<gene>
    <name evidence="12" type="ORF">DN068_15065</name>
</gene>
<evidence type="ECO:0000313" key="12">
    <source>
        <dbReference type="EMBL" id="PZF72246.1"/>
    </source>
</evidence>
<proteinExistence type="inferred from homology"/>
<keyword evidence="2" id="KW-0813">Transport</keyword>
<comment type="caution">
    <text evidence="12">The sequence shown here is derived from an EMBL/GenBank/DDBJ whole genome shotgun (WGS) entry which is preliminary data.</text>
</comment>
<evidence type="ECO:0000259" key="10">
    <source>
        <dbReference type="Pfam" id="PF00593"/>
    </source>
</evidence>
<dbReference type="GO" id="GO:0009279">
    <property type="term" value="C:cell outer membrane"/>
    <property type="evidence" value="ECO:0007669"/>
    <property type="project" value="UniProtKB-SubCell"/>
</dbReference>
<accession>A0A2W2BFM2</accession>
<reference evidence="12 13" key="1">
    <citation type="submission" date="2018-06" db="EMBL/GenBank/DDBJ databases">
        <title>Mucibacter soli gen. nov., sp. nov., a new member of the family Chitinophagaceae producing mucin.</title>
        <authorList>
            <person name="Kim M.-K."/>
            <person name="Park S."/>
            <person name="Kim T.-S."/>
            <person name="Joung Y."/>
            <person name="Han J.-H."/>
            <person name="Kim S.B."/>
        </authorList>
    </citation>
    <scope>NUCLEOTIDE SEQUENCE [LARGE SCALE GENOMIC DNA]</scope>
    <source>
        <strain evidence="12 13">R1-15</strain>
    </source>
</reference>
<protein>
    <submittedName>
        <fullName evidence="12">TonB-dependent receptor</fullName>
    </submittedName>
</protein>
<evidence type="ECO:0000256" key="3">
    <source>
        <dbReference type="ARBA" id="ARBA00022452"/>
    </source>
</evidence>
<dbReference type="Gene3D" id="2.60.40.1120">
    <property type="entry name" value="Carboxypeptidase-like, regulatory domain"/>
    <property type="match status" value="1"/>
</dbReference>
<feature type="chain" id="PRO_5015947042" evidence="9">
    <location>
        <begin position="24"/>
        <end position="745"/>
    </location>
</feature>
<dbReference type="Pfam" id="PF00593">
    <property type="entry name" value="TonB_dep_Rec_b-barrel"/>
    <property type="match status" value="1"/>
</dbReference>
<feature type="signal peptide" evidence="9">
    <location>
        <begin position="1"/>
        <end position="23"/>
    </location>
</feature>
<evidence type="ECO:0000256" key="4">
    <source>
        <dbReference type="ARBA" id="ARBA00022692"/>
    </source>
</evidence>
<keyword evidence="3" id="KW-1134">Transmembrane beta strand</keyword>
<name>A0A2W2BFM2_9BACT</name>
<dbReference type="InterPro" id="IPR036942">
    <property type="entry name" value="Beta-barrel_TonB_sf"/>
</dbReference>
<dbReference type="InterPro" id="IPR037066">
    <property type="entry name" value="Plug_dom_sf"/>
</dbReference>
<dbReference type="AlphaFoldDB" id="A0A2W2BFM2"/>
<keyword evidence="12" id="KW-0675">Receptor</keyword>
<keyword evidence="9" id="KW-0732">Signal</keyword>
<dbReference type="SUPFAM" id="SSF56935">
    <property type="entry name" value="Porins"/>
    <property type="match status" value="1"/>
</dbReference>
<dbReference type="OrthoDB" id="99480at2"/>
<dbReference type="SUPFAM" id="SSF49464">
    <property type="entry name" value="Carboxypeptidase regulatory domain-like"/>
    <property type="match status" value="1"/>
</dbReference>
<comment type="subcellular location">
    <subcellularLocation>
        <location evidence="1">Cell outer membrane</location>
        <topology evidence="1">Multi-pass membrane protein</topology>
    </subcellularLocation>
</comment>
<dbReference type="GO" id="GO:0015344">
    <property type="term" value="F:siderophore uptake transmembrane transporter activity"/>
    <property type="evidence" value="ECO:0007669"/>
    <property type="project" value="TreeGrafter"/>
</dbReference>
<dbReference type="Proteomes" id="UP000248745">
    <property type="component" value="Unassembled WGS sequence"/>
</dbReference>
<dbReference type="PANTHER" id="PTHR30069:SF36">
    <property type="entry name" value="BLL6948 PROTEIN"/>
    <property type="match status" value="1"/>
</dbReference>
<evidence type="ECO:0000256" key="1">
    <source>
        <dbReference type="ARBA" id="ARBA00004571"/>
    </source>
</evidence>
<evidence type="ECO:0000256" key="8">
    <source>
        <dbReference type="RuleBase" id="RU003357"/>
    </source>
</evidence>
<dbReference type="Pfam" id="PF13715">
    <property type="entry name" value="CarbopepD_reg_2"/>
    <property type="match status" value="1"/>
</dbReference>
<dbReference type="InterPro" id="IPR012910">
    <property type="entry name" value="Plug_dom"/>
</dbReference>
<feature type="domain" description="TonB-dependent receptor plug" evidence="11">
    <location>
        <begin position="121"/>
        <end position="219"/>
    </location>
</feature>